<dbReference type="CDD" id="cd17535">
    <property type="entry name" value="REC_NarL-like"/>
    <property type="match status" value="1"/>
</dbReference>
<dbReference type="SMART" id="SM00448">
    <property type="entry name" value="REC"/>
    <property type="match status" value="1"/>
</dbReference>
<dbReference type="PANTHER" id="PTHR45566">
    <property type="entry name" value="HTH-TYPE TRANSCRIPTIONAL REGULATOR YHJB-RELATED"/>
    <property type="match status" value="1"/>
</dbReference>
<dbReference type="InterPro" id="IPR016032">
    <property type="entry name" value="Sig_transdc_resp-reg_C-effctor"/>
</dbReference>
<dbReference type="RefSeq" id="WP_188716616.1">
    <property type="nucleotide sequence ID" value="NZ_BMIV01000018.1"/>
</dbReference>
<dbReference type="PANTHER" id="PTHR45566:SF1">
    <property type="entry name" value="HTH-TYPE TRANSCRIPTIONAL REGULATOR YHJB-RELATED"/>
    <property type="match status" value="1"/>
</dbReference>
<dbReference type="InterPro" id="IPR000792">
    <property type="entry name" value="Tscrpt_reg_LuxR_C"/>
</dbReference>
<dbReference type="EMBL" id="BMIV01000018">
    <property type="protein sequence ID" value="GGF78092.1"/>
    <property type="molecule type" value="Genomic_DNA"/>
</dbReference>
<reference evidence="7" key="1">
    <citation type="journal article" date="2019" name="Int. J. Syst. Evol. Microbiol.">
        <title>The Global Catalogue of Microorganisms (GCM) 10K type strain sequencing project: providing services to taxonomists for standard genome sequencing and annotation.</title>
        <authorList>
            <consortium name="The Broad Institute Genomics Platform"/>
            <consortium name="The Broad Institute Genome Sequencing Center for Infectious Disease"/>
            <person name="Wu L."/>
            <person name="Ma J."/>
        </authorList>
    </citation>
    <scope>NUCLEOTIDE SEQUENCE [LARGE SCALE GENOMIC DNA]</scope>
    <source>
        <strain evidence="7">CGMCC 1.15419</strain>
    </source>
</reference>
<proteinExistence type="predicted"/>
<feature type="modified residue" description="4-aspartylphosphate" evidence="3">
    <location>
        <position position="62"/>
    </location>
</feature>
<protein>
    <submittedName>
        <fullName evidence="6">DNA-binding response regulator</fullName>
    </submittedName>
</protein>
<evidence type="ECO:0000313" key="7">
    <source>
        <dbReference type="Proteomes" id="UP000640509"/>
    </source>
</evidence>
<dbReference type="Gene3D" id="3.40.50.2300">
    <property type="match status" value="1"/>
</dbReference>
<accession>A0ABQ1VLJ4</accession>
<organism evidence="6 7">
    <name type="scientific">Paracoccus acridae</name>
    <dbReference type="NCBI Taxonomy" id="1795310"/>
    <lineage>
        <taxon>Bacteria</taxon>
        <taxon>Pseudomonadati</taxon>
        <taxon>Pseudomonadota</taxon>
        <taxon>Alphaproteobacteria</taxon>
        <taxon>Rhodobacterales</taxon>
        <taxon>Paracoccaceae</taxon>
        <taxon>Paracoccus</taxon>
    </lineage>
</organism>
<comment type="caution">
    <text evidence="6">The sequence shown here is derived from an EMBL/GenBank/DDBJ whole genome shotgun (WGS) entry which is preliminary data.</text>
</comment>
<keyword evidence="7" id="KW-1185">Reference proteome</keyword>
<feature type="domain" description="Response regulatory" evidence="5">
    <location>
        <begin position="10"/>
        <end position="127"/>
    </location>
</feature>
<dbReference type="SUPFAM" id="SSF46894">
    <property type="entry name" value="C-terminal effector domain of the bipartite response regulators"/>
    <property type="match status" value="1"/>
</dbReference>
<evidence type="ECO:0000256" key="2">
    <source>
        <dbReference type="ARBA" id="ARBA00023125"/>
    </source>
</evidence>
<evidence type="ECO:0000256" key="1">
    <source>
        <dbReference type="ARBA" id="ARBA00022553"/>
    </source>
</evidence>
<sequence length="222" mass="23623">MTQTHRPIASVLIVEDHPLFSDALSITLQIVGGISSVRTTSSIADCLRQLAVGPQPDAVFLDLNLPDADGLDGLLKVRKAAPQAALLIVSSLTSPAIVNAAIEFGASGYVPKHSQRQVFQEALARIGRGEIYLPDGFVASDTGAKPMALTRDRLESLTAQQSKILSLISEGKLNKQIAHDLDIAESTVKAHVTVIMRKLGVQNRTQAVLAAQAARFDSLAAR</sequence>
<dbReference type="InterPro" id="IPR011006">
    <property type="entry name" value="CheY-like_superfamily"/>
</dbReference>
<dbReference type="InterPro" id="IPR001789">
    <property type="entry name" value="Sig_transdc_resp-reg_receiver"/>
</dbReference>
<dbReference type="PRINTS" id="PR00038">
    <property type="entry name" value="HTHLUXR"/>
</dbReference>
<evidence type="ECO:0000259" key="4">
    <source>
        <dbReference type="PROSITE" id="PS50043"/>
    </source>
</evidence>
<dbReference type="InterPro" id="IPR058245">
    <property type="entry name" value="NreC/VraR/RcsB-like_REC"/>
</dbReference>
<evidence type="ECO:0000313" key="6">
    <source>
        <dbReference type="EMBL" id="GGF78092.1"/>
    </source>
</evidence>
<dbReference type="Pfam" id="PF00072">
    <property type="entry name" value="Response_reg"/>
    <property type="match status" value="1"/>
</dbReference>
<dbReference type="SUPFAM" id="SSF52172">
    <property type="entry name" value="CheY-like"/>
    <property type="match status" value="1"/>
</dbReference>
<keyword evidence="2 6" id="KW-0238">DNA-binding</keyword>
<dbReference type="GO" id="GO:0003677">
    <property type="term" value="F:DNA binding"/>
    <property type="evidence" value="ECO:0007669"/>
    <property type="project" value="UniProtKB-KW"/>
</dbReference>
<dbReference type="SMART" id="SM00421">
    <property type="entry name" value="HTH_LUXR"/>
    <property type="match status" value="1"/>
</dbReference>
<keyword evidence="1 3" id="KW-0597">Phosphoprotein</keyword>
<gene>
    <name evidence="6" type="ORF">GCM10011402_33420</name>
</gene>
<dbReference type="PROSITE" id="PS50110">
    <property type="entry name" value="RESPONSE_REGULATORY"/>
    <property type="match status" value="1"/>
</dbReference>
<evidence type="ECO:0000256" key="3">
    <source>
        <dbReference type="PROSITE-ProRule" id="PRU00169"/>
    </source>
</evidence>
<feature type="domain" description="HTH luxR-type" evidence="4">
    <location>
        <begin position="150"/>
        <end position="215"/>
    </location>
</feature>
<dbReference type="Pfam" id="PF00196">
    <property type="entry name" value="GerE"/>
    <property type="match status" value="1"/>
</dbReference>
<name>A0ABQ1VLJ4_9RHOB</name>
<dbReference type="CDD" id="cd06170">
    <property type="entry name" value="LuxR_C_like"/>
    <property type="match status" value="1"/>
</dbReference>
<evidence type="ECO:0000259" key="5">
    <source>
        <dbReference type="PROSITE" id="PS50110"/>
    </source>
</evidence>
<dbReference type="InterPro" id="IPR051015">
    <property type="entry name" value="EvgA-like"/>
</dbReference>
<dbReference type="PROSITE" id="PS50043">
    <property type="entry name" value="HTH_LUXR_2"/>
    <property type="match status" value="1"/>
</dbReference>
<dbReference type="Proteomes" id="UP000640509">
    <property type="component" value="Unassembled WGS sequence"/>
</dbReference>